<comment type="caution">
    <text evidence="2">The sequence shown here is derived from an EMBL/GenBank/DDBJ whole genome shotgun (WGS) entry which is preliminary data.</text>
</comment>
<dbReference type="InterPro" id="IPR019285">
    <property type="entry name" value="DUF2336"/>
</dbReference>
<dbReference type="Pfam" id="PF10098">
    <property type="entry name" value="DUF2336"/>
    <property type="match status" value="1"/>
</dbReference>
<dbReference type="Proteomes" id="UP000433101">
    <property type="component" value="Unassembled WGS sequence"/>
</dbReference>
<dbReference type="RefSeq" id="WP_160775984.1">
    <property type="nucleotide sequence ID" value="NZ_WUMV01000006.1"/>
</dbReference>
<dbReference type="EMBL" id="WUMV01000006">
    <property type="protein sequence ID" value="MXN65727.1"/>
    <property type="molecule type" value="Genomic_DNA"/>
</dbReference>
<accession>A0A7X3LV81</accession>
<evidence type="ECO:0000313" key="3">
    <source>
        <dbReference type="Proteomes" id="UP000433101"/>
    </source>
</evidence>
<organism evidence="2 3">
    <name type="scientific">Stappia sediminis</name>
    <dbReference type="NCBI Taxonomy" id="2692190"/>
    <lineage>
        <taxon>Bacteria</taxon>
        <taxon>Pseudomonadati</taxon>
        <taxon>Pseudomonadota</taxon>
        <taxon>Alphaproteobacteria</taxon>
        <taxon>Hyphomicrobiales</taxon>
        <taxon>Stappiaceae</taxon>
        <taxon>Stappia</taxon>
    </lineage>
</organism>
<name>A0A7X3LV81_9HYPH</name>
<sequence length="368" mass="38927">MSLSEGSGDSRKSRTLLAACELYVSMDSHDRSERAIFAELARQLLPETNFEGRRRISELLAGAAQVPQETLSALARDEDPRVAAPILAASDGLSDCDLVAAAGRGPEGLRRLIASRPSLPEPVVTALFATADAETLETLLNRADVAVSSEALSVLEERPDILRRLAPDLAAVKALPASLLFSSFPDLDHAGRMEAIAAAETRALAELARKERPLSLHTAFKPAVLQDLVAAALSGGVAAFAAHLAYALALPPDVAAQIADDAQGEALVVCLRALGLNDDDAARILVRLFGAKHSLDDLRGLLRLFDRLTPRAASILVSAWNNDLPLDDAKPATPLHAPQFAGAARAETAAKPRPALPANARKTRRKTG</sequence>
<proteinExistence type="predicted"/>
<keyword evidence="3" id="KW-1185">Reference proteome</keyword>
<reference evidence="2 3" key="1">
    <citation type="submission" date="2019-12" db="EMBL/GenBank/DDBJ databases">
        <authorList>
            <person name="Li M."/>
        </authorList>
    </citation>
    <scope>NUCLEOTIDE SEQUENCE [LARGE SCALE GENOMIC DNA]</scope>
    <source>
        <strain evidence="2 3">GBMRC 2046</strain>
    </source>
</reference>
<gene>
    <name evidence="2" type="ORF">GR183_12500</name>
</gene>
<evidence type="ECO:0000313" key="2">
    <source>
        <dbReference type="EMBL" id="MXN65727.1"/>
    </source>
</evidence>
<protein>
    <submittedName>
        <fullName evidence="2">DUF2336 domain-containing protein</fullName>
    </submittedName>
</protein>
<dbReference type="AlphaFoldDB" id="A0A7X3LV81"/>
<feature type="region of interest" description="Disordered" evidence="1">
    <location>
        <begin position="339"/>
        <end position="368"/>
    </location>
</feature>
<evidence type="ECO:0000256" key="1">
    <source>
        <dbReference type="SAM" id="MobiDB-lite"/>
    </source>
</evidence>